<accession>U2QVV8</accession>
<name>U2QVV8_EUBRA</name>
<evidence type="ECO:0000313" key="1">
    <source>
        <dbReference type="EMBL" id="ERK42872.1"/>
    </source>
</evidence>
<protein>
    <recommendedName>
        <fullName evidence="3">VWFA domain-containing protein</fullName>
    </recommendedName>
</protein>
<dbReference type="eggNOG" id="COG4548">
    <property type="taxonomic scope" value="Bacteria"/>
</dbReference>
<reference evidence="1 2" key="1">
    <citation type="submission" date="2013-06" db="EMBL/GenBank/DDBJ databases">
        <authorList>
            <person name="Weinstock G."/>
            <person name="Sodergren E."/>
            <person name="Lobos E.A."/>
            <person name="Fulton L."/>
            <person name="Fulton R."/>
            <person name="Courtney L."/>
            <person name="Fronick C."/>
            <person name="O'Laughlin M."/>
            <person name="Godfrey J."/>
            <person name="Wilson R.M."/>
            <person name="Miner T."/>
            <person name="Farmer C."/>
            <person name="Delehaunty K."/>
            <person name="Cordes M."/>
            <person name="Minx P."/>
            <person name="Tomlinson C."/>
            <person name="Chen J."/>
            <person name="Wollam A."/>
            <person name="Pepin K.H."/>
            <person name="Bhonagiri V."/>
            <person name="Zhang X."/>
            <person name="Warren W."/>
            <person name="Mitreva M."/>
            <person name="Mardis E.R."/>
            <person name="Wilson R.K."/>
        </authorList>
    </citation>
    <scope>NUCLEOTIDE SEQUENCE [LARGE SCALE GENOMIC DNA]</scope>
    <source>
        <strain evidence="1 2">ATCC 29099</strain>
    </source>
</reference>
<dbReference type="Gene3D" id="3.40.50.410">
    <property type="entry name" value="von Willebrand factor, type A domain"/>
    <property type="match status" value="1"/>
</dbReference>
<proteinExistence type="predicted"/>
<comment type="caution">
    <text evidence="1">The sequence shown here is derived from an EMBL/GenBank/DDBJ whole genome shotgun (WGS) entry which is preliminary data.</text>
</comment>
<dbReference type="SUPFAM" id="SSF53300">
    <property type="entry name" value="vWA-like"/>
    <property type="match status" value="1"/>
</dbReference>
<dbReference type="Proteomes" id="UP000016608">
    <property type="component" value="Unassembled WGS sequence"/>
</dbReference>
<dbReference type="EMBL" id="AWVJ01000165">
    <property type="protein sequence ID" value="ERK42872.1"/>
    <property type="molecule type" value="Genomic_DNA"/>
</dbReference>
<gene>
    <name evidence="1" type="ORF">HMPREF0373_02693</name>
</gene>
<organism evidence="1 2">
    <name type="scientific">Eubacterium ramulus ATCC 29099</name>
    <dbReference type="NCBI Taxonomy" id="1256908"/>
    <lineage>
        <taxon>Bacteria</taxon>
        <taxon>Bacillati</taxon>
        <taxon>Bacillota</taxon>
        <taxon>Clostridia</taxon>
        <taxon>Eubacteriales</taxon>
        <taxon>Eubacteriaceae</taxon>
        <taxon>Eubacterium</taxon>
    </lineage>
</organism>
<dbReference type="AlphaFoldDB" id="U2QVV8"/>
<evidence type="ECO:0008006" key="3">
    <source>
        <dbReference type="Google" id="ProtNLM"/>
    </source>
</evidence>
<dbReference type="HOGENOM" id="CLU_2167196_0_0_9"/>
<sequence>MQLLPSPADKHLLLILTDAAPNDSQRILPSENAPFGSAYEEHATIKDTAAEVRALRKNGIHVSAVFMGNDGEVTNAKQIYGKEFTRIRQIDQLSKAAGHLIQKEIRELYS</sequence>
<keyword evidence="2" id="KW-1185">Reference proteome</keyword>
<dbReference type="InterPro" id="IPR036465">
    <property type="entry name" value="vWFA_dom_sf"/>
</dbReference>
<evidence type="ECO:0000313" key="2">
    <source>
        <dbReference type="Proteomes" id="UP000016608"/>
    </source>
</evidence>
<dbReference type="PATRIC" id="fig|1256908.3.peg.2477"/>